<dbReference type="GO" id="GO:0003676">
    <property type="term" value="F:nucleic acid binding"/>
    <property type="evidence" value="ECO:0007669"/>
    <property type="project" value="InterPro"/>
</dbReference>
<dbReference type="AlphaFoldDB" id="A0AAV3PGV2"/>
<dbReference type="InterPro" id="IPR036397">
    <property type="entry name" value="RNaseH_sf"/>
</dbReference>
<evidence type="ECO:0000313" key="1">
    <source>
        <dbReference type="EMBL" id="GAA0150511.1"/>
    </source>
</evidence>
<protein>
    <recommendedName>
        <fullName evidence="3">Integrase catalytic domain-containing protein</fullName>
    </recommendedName>
</protein>
<reference evidence="1 2" key="1">
    <citation type="submission" date="2024-01" db="EMBL/GenBank/DDBJ databases">
        <title>The complete chloroplast genome sequence of Lithospermum erythrorhizon: insights into the phylogenetic relationship among Boraginaceae species and the maternal lineages of purple gromwells.</title>
        <authorList>
            <person name="Okada T."/>
            <person name="Watanabe K."/>
        </authorList>
    </citation>
    <scope>NUCLEOTIDE SEQUENCE [LARGE SCALE GENOMIC DNA]</scope>
</reference>
<dbReference type="Gene3D" id="3.30.420.10">
    <property type="entry name" value="Ribonuclease H-like superfamily/Ribonuclease H"/>
    <property type="match status" value="1"/>
</dbReference>
<evidence type="ECO:0008006" key="3">
    <source>
        <dbReference type="Google" id="ProtNLM"/>
    </source>
</evidence>
<organism evidence="1 2">
    <name type="scientific">Lithospermum erythrorhizon</name>
    <name type="common">Purple gromwell</name>
    <name type="synonym">Lithospermum officinale var. erythrorhizon</name>
    <dbReference type="NCBI Taxonomy" id="34254"/>
    <lineage>
        <taxon>Eukaryota</taxon>
        <taxon>Viridiplantae</taxon>
        <taxon>Streptophyta</taxon>
        <taxon>Embryophyta</taxon>
        <taxon>Tracheophyta</taxon>
        <taxon>Spermatophyta</taxon>
        <taxon>Magnoliopsida</taxon>
        <taxon>eudicotyledons</taxon>
        <taxon>Gunneridae</taxon>
        <taxon>Pentapetalae</taxon>
        <taxon>asterids</taxon>
        <taxon>lamiids</taxon>
        <taxon>Boraginales</taxon>
        <taxon>Boraginaceae</taxon>
        <taxon>Boraginoideae</taxon>
        <taxon>Lithospermeae</taxon>
        <taxon>Lithospermum</taxon>
    </lineage>
</organism>
<dbReference type="Proteomes" id="UP001454036">
    <property type="component" value="Unassembled WGS sequence"/>
</dbReference>
<name>A0AAV3PGV2_LITER</name>
<gene>
    <name evidence="1" type="ORF">LIER_09438</name>
</gene>
<keyword evidence="2" id="KW-1185">Reference proteome</keyword>
<dbReference type="InterPro" id="IPR012337">
    <property type="entry name" value="RNaseH-like_sf"/>
</dbReference>
<sequence length="217" mass="23432">MCTRLGIEHRFASVCYPQYNGQVEVMNRTIFMGIKKNLLNLQVSAVIDIMHVVLVVLVEHARIPLGPRVNLVNAGSFSPAGMMAPLMSGEKGASPSNFVLVPRRICPATLTEKASISCRKAATAPGGALLSSYRLISSPYRWSVGVPGATAPNMESNPAHRPGVSTRAQSTFRMTDNLKKTIATTNPTKKDQNPLGISSVTRRPSLKALVQFSSNRT</sequence>
<dbReference type="EMBL" id="BAABME010001606">
    <property type="protein sequence ID" value="GAA0150511.1"/>
    <property type="molecule type" value="Genomic_DNA"/>
</dbReference>
<accession>A0AAV3PGV2</accession>
<proteinExistence type="predicted"/>
<comment type="caution">
    <text evidence="1">The sequence shown here is derived from an EMBL/GenBank/DDBJ whole genome shotgun (WGS) entry which is preliminary data.</text>
</comment>
<dbReference type="SUPFAM" id="SSF53098">
    <property type="entry name" value="Ribonuclease H-like"/>
    <property type="match status" value="1"/>
</dbReference>
<evidence type="ECO:0000313" key="2">
    <source>
        <dbReference type="Proteomes" id="UP001454036"/>
    </source>
</evidence>